<protein>
    <submittedName>
        <fullName evidence="2">Uncharacterized protein</fullName>
    </submittedName>
</protein>
<feature type="transmembrane region" description="Helical" evidence="1">
    <location>
        <begin position="6"/>
        <end position="27"/>
    </location>
</feature>
<dbReference type="AlphaFoldDB" id="A0A5J5SBI3"/>
<evidence type="ECO:0000256" key="1">
    <source>
        <dbReference type="SAM" id="Phobius"/>
    </source>
</evidence>
<evidence type="ECO:0000313" key="3">
    <source>
        <dbReference type="Proteomes" id="UP000327439"/>
    </source>
</evidence>
<feature type="transmembrane region" description="Helical" evidence="1">
    <location>
        <begin position="39"/>
        <end position="58"/>
    </location>
</feature>
<accession>A0A5J5SBI3</accession>
<evidence type="ECO:0000313" key="2">
    <source>
        <dbReference type="EMBL" id="KAB2041022.1"/>
    </source>
</evidence>
<dbReference type="Proteomes" id="UP000327439">
    <property type="component" value="Chromosome D02"/>
</dbReference>
<keyword evidence="3" id="KW-1185">Reference proteome</keyword>
<keyword evidence="1" id="KW-0472">Membrane</keyword>
<dbReference type="EMBL" id="CM018216">
    <property type="protein sequence ID" value="KAB2041022.1"/>
    <property type="molecule type" value="Genomic_DNA"/>
</dbReference>
<sequence>MSNRFYFCKTFSIPFLVSASRFLFISFPPHFLSVHQRQPLLLILGVLLLLGCACYQQALLMSILFSLITVNAATAAGWLLFQNTYHASC</sequence>
<keyword evidence="1" id="KW-1133">Transmembrane helix</keyword>
<organism evidence="2 3">
    <name type="scientific">Gossypium barbadense</name>
    <name type="common">Sea Island cotton</name>
    <name type="synonym">Hibiscus barbadensis</name>
    <dbReference type="NCBI Taxonomy" id="3634"/>
    <lineage>
        <taxon>Eukaryota</taxon>
        <taxon>Viridiplantae</taxon>
        <taxon>Streptophyta</taxon>
        <taxon>Embryophyta</taxon>
        <taxon>Tracheophyta</taxon>
        <taxon>Spermatophyta</taxon>
        <taxon>Magnoliopsida</taxon>
        <taxon>eudicotyledons</taxon>
        <taxon>Gunneridae</taxon>
        <taxon>Pentapetalae</taxon>
        <taxon>rosids</taxon>
        <taxon>malvids</taxon>
        <taxon>Malvales</taxon>
        <taxon>Malvaceae</taxon>
        <taxon>Malvoideae</taxon>
        <taxon>Gossypium</taxon>
    </lineage>
</organism>
<keyword evidence="1" id="KW-0812">Transmembrane</keyword>
<proteinExistence type="predicted"/>
<feature type="transmembrane region" description="Helical" evidence="1">
    <location>
        <begin position="64"/>
        <end position="81"/>
    </location>
</feature>
<gene>
    <name evidence="2" type="ORF">ES319_D02G120900v1</name>
</gene>
<reference evidence="3" key="1">
    <citation type="journal article" date="2020" name="Nat. Genet.">
        <title>Genomic diversifications of five Gossypium allopolyploid species and their impact on cotton improvement.</title>
        <authorList>
            <person name="Chen Z.J."/>
            <person name="Sreedasyam A."/>
            <person name="Ando A."/>
            <person name="Song Q."/>
            <person name="De Santiago L.M."/>
            <person name="Hulse-Kemp A.M."/>
            <person name="Ding M."/>
            <person name="Ye W."/>
            <person name="Kirkbride R.C."/>
            <person name="Jenkins J."/>
            <person name="Plott C."/>
            <person name="Lovell J."/>
            <person name="Lin Y.M."/>
            <person name="Vaughn R."/>
            <person name="Liu B."/>
            <person name="Simpson S."/>
            <person name="Scheffler B.E."/>
            <person name="Wen L."/>
            <person name="Saski C.A."/>
            <person name="Grover C.E."/>
            <person name="Hu G."/>
            <person name="Conover J.L."/>
            <person name="Carlson J.W."/>
            <person name="Shu S."/>
            <person name="Boston L.B."/>
            <person name="Williams M."/>
            <person name="Peterson D.G."/>
            <person name="McGee K."/>
            <person name="Jones D.C."/>
            <person name="Wendel J.F."/>
            <person name="Stelly D.M."/>
            <person name="Grimwood J."/>
            <person name="Schmutz J."/>
        </authorList>
    </citation>
    <scope>NUCLEOTIDE SEQUENCE [LARGE SCALE GENOMIC DNA]</scope>
    <source>
        <strain evidence="3">cv. 3-79</strain>
    </source>
</reference>
<name>A0A5J5SBI3_GOSBA</name>